<evidence type="ECO:0000313" key="1">
    <source>
        <dbReference type="EMBL" id="TQD88193.1"/>
    </source>
</evidence>
<sequence>MLLGVSPQLVAACYGNARSCSRNTVSVARKLVRGSEVRPFDSALEMGLWEYGEGKLRIQQWFQLGNDELGVQRLQANL</sequence>
<keyword evidence="2" id="KW-1185">Reference proteome</keyword>
<dbReference type="AlphaFoldDB" id="A0A540LP01"/>
<gene>
    <name evidence="1" type="ORF">C1H46_026254</name>
</gene>
<reference evidence="1 2" key="1">
    <citation type="journal article" date="2019" name="G3 (Bethesda)">
        <title>Sequencing of a Wild Apple (Malus baccata) Genome Unravels the Differences Between Cultivated and Wild Apple Species Regarding Disease Resistance and Cold Tolerance.</title>
        <authorList>
            <person name="Chen X."/>
        </authorList>
    </citation>
    <scope>NUCLEOTIDE SEQUENCE [LARGE SCALE GENOMIC DNA]</scope>
    <source>
        <strain evidence="2">cv. Shandingzi</strain>
        <tissue evidence="1">Leaves</tissue>
    </source>
</reference>
<name>A0A540LP01_MALBA</name>
<protein>
    <submittedName>
        <fullName evidence="1">Uncharacterized protein</fullName>
    </submittedName>
</protein>
<organism evidence="1 2">
    <name type="scientific">Malus baccata</name>
    <name type="common">Siberian crab apple</name>
    <name type="synonym">Pyrus baccata</name>
    <dbReference type="NCBI Taxonomy" id="106549"/>
    <lineage>
        <taxon>Eukaryota</taxon>
        <taxon>Viridiplantae</taxon>
        <taxon>Streptophyta</taxon>
        <taxon>Embryophyta</taxon>
        <taxon>Tracheophyta</taxon>
        <taxon>Spermatophyta</taxon>
        <taxon>Magnoliopsida</taxon>
        <taxon>eudicotyledons</taxon>
        <taxon>Gunneridae</taxon>
        <taxon>Pentapetalae</taxon>
        <taxon>rosids</taxon>
        <taxon>fabids</taxon>
        <taxon>Rosales</taxon>
        <taxon>Rosaceae</taxon>
        <taxon>Amygdaloideae</taxon>
        <taxon>Maleae</taxon>
        <taxon>Malus</taxon>
    </lineage>
</organism>
<comment type="caution">
    <text evidence="1">The sequence shown here is derived from an EMBL/GenBank/DDBJ whole genome shotgun (WGS) entry which is preliminary data.</text>
</comment>
<proteinExistence type="predicted"/>
<accession>A0A540LP01</accession>
<dbReference type="EMBL" id="VIEB01000514">
    <property type="protein sequence ID" value="TQD88193.1"/>
    <property type="molecule type" value="Genomic_DNA"/>
</dbReference>
<dbReference type="Proteomes" id="UP000315295">
    <property type="component" value="Unassembled WGS sequence"/>
</dbReference>
<evidence type="ECO:0000313" key="2">
    <source>
        <dbReference type="Proteomes" id="UP000315295"/>
    </source>
</evidence>